<reference evidence="2" key="1">
    <citation type="submission" date="2019-09" db="EMBL/GenBank/DDBJ databases">
        <authorList>
            <person name="Teo W.F.A."/>
            <person name="Duangmal K."/>
        </authorList>
    </citation>
    <scope>NUCLEOTIDE SEQUENCE [LARGE SCALE GENOMIC DNA]</scope>
    <source>
        <strain evidence="2">K81G1</strain>
    </source>
</reference>
<name>A0A5N0UV89_9PSEU</name>
<dbReference type="AlphaFoldDB" id="A0A5N0UV89"/>
<accession>A0A5N0UV89</accession>
<protein>
    <recommendedName>
        <fullName evidence="4">DUF4286 family protein</fullName>
    </recommendedName>
</protein>
<dbReference type="OrthoDB" id="3481501at2"/>
<feature type="region of interest" description="Disordered" evidence="1">
    <location>
        <begin position="73"/>
        <end position="92"/>
    </location>
</feature>
<dbReference type="Proteomes" id="UP000319769">
    <property type="component" value="Unassembled WGS sequence"/>
</dbReference>
<proteinExistence type="predicted"/>
<evidence type="ECO:0000313" key="3">
    <source>
        <dbReference type="Proteomes" id="UP000319769"/>
    </source>
</evidence>
<evidence type="ECO:0000256" key="1">
    <source>
        <dbReference type="SAM" id="MobiDB-lite"/>
    </source>
</evidence>
<keyword evidence="3" id="KW-1185">Reference proteome</keyword>
<evidence type="ECO:0000313" key="2">
    <source>
        <dbReference type="EMBL" id="KAA9156736.1"/>
    </source>
</evidence>
<dbReference type="RefSeq" id="WP_144753651.1">
    <property type="nucleotide sequence ID" value="NZ_VMNW02000046.1"/>
</dbReference>
<dbReference type="InterPro" id="IPR011008">
    <property type="entry name" value="Dimeric_a/b-barrel"/>
</dbReference>
<comment type="caution">
    <text evidence="2">The sequence shown here is derived from an EMBL/GenBank/DDBJ whole genome shotgun (WGS) entry which is preliminary data.</text>
</comment>
<organism evidence="2 3">
    <name type="scientific">Amycolatopsis acidicola</name>
    <dbReference type="NCBI Taxonomy" id="2596893"/>
    <lineage>
        <taxon>Bacteria</taxon>
        <taxon>Bacillati</taxon>
        <taxon>Actinomycetota</taxon>
        <taxon>Actinomycetes</taxon>
        <taxon>Pseudonocardiales</taxon>
        <taxon>Pseudonocardiaceae</taxon>
        <taxon>Amycolatopsis</taxon>
    </lineage>
</organism>
<dbReference type="SUPFAM" id="SSF54909">
    <property type="entry name" value="Dimeric alpha+beta barrel"/>
    <property type="match status" value="1"/>
</dbReference>
<evidence type="ECO:0008006" key="4">
    <source>
        <dbReference type="Google" id="ProtNLM"/>
    </source>
</evidence>
<dbReference type="EMBL" id="VMNW02000046">
    <property type="protein sequence ID" value="KAA9156736.1"/>
    <property type="molecule type" value="Genomic_DNA"/>
</dbReference>
<sequence length="92" mass="10197">MSEGVLWLVRSAPAAGREAGYHRWYDEVHLPEVLAIPGVRSARRYESGDEFLAVYVLDSPEVAAEVGRRMRSGELAGSDAVEPRGSELWTPR</sequence>
<gene>
    <name evidence="2" type="ORF">FPZ12_026545</name>
</gene>